<reference evidence="12" key="1">
    <citation type="submission" date="2017-09" db="EMBL/GenBank/DDBJ databases">
        <title>Depth-based differentiation of microbial function through sediment-hosted aquifers and enrichment of novel symbionts in the deep terrestrial subsurface.</title>
        <authorList>
            <person name="Probst A.J."/>
            <person name="Ladd B."/>
            <person name="Jarett J.K."/>
            <person name="Geller-Mcgrath D.E."/>
            <person name="Sieber C.M.K."/>
            <person name="Emerson J.B."/>
            <person name="Anantharaman K."/>
            <person name="Thomas B.C."/>
            <person name="Malmstrom R."/>
            <person name="Stieglmeier M."/>
            <person name="Klingl A."/>
            <person name="Woyke T."/>
            <person name="Ryan C.M."/>
            <person name="Banfield J.F."/>
        </authorList>
    </citation>
    <scope>NUCLEOTIDE SEQUENCE [LARGE SCALE GENOMIC DNA]</scope>
</reference>
<dbReference type="PANTHER" id="PTHR33695">
    <property type="entry name" value="LIPOPROTEIN SIGNAL PEPTIDASE"/>
    <property type="match status" value="1"/>
</dbReference>
<dbReference type="PRINTS" id="PR00781">
    <property type="entry name" value="LIPOSIGPTASE"/>
</dbReference>
<protein>
    <submittedName>
        <fullName evidence="11">Uncharacterized protein</fullName>
    </submittedName>
</protein>
<keyword evidence="4 10" id="KW-0812">Transmembrane</keyword>
<name>A0A2M6W713_9BACT</name>
<feature type="transmembrane region" description="Helical" evidence="10">
    <location>
        <begin position="90"/>
        <end position="107"/>
    </location>
</feature>
<comment type="caution">
    <text evidence="11">The sequence shown here is derived from an EMBL/GenBank/DDBJ whole genome shotgun (WGS) entry which is preliminary data.</text>
</comment>
<keyword evidence="7 10" id="KW-1133">Transmembrane helix</keyword>
<keyword evidence="2" id="KW-1003">Cell membrane</keyword>
<organism evidence="11 12">
    <name type="scientific">Candidatus Magasanikbacteria bacterium CG10_big_fil_rev_8_21_14_0_10_36_32</name>
    <dbReference type="NCBI Taxonomy" id="1974646"/>
    <lineage>
        <taxon>Bacteria</taxon>
        <taxon>Candidatus Magasanikiibacteriota</taxon>
    </lineage>
</organism>
<evidence type="ECO:0000256" key="3">
    <source>
        <dbReference type="ARBA" id="ARBA00022670"/>
    </source>
</evidence>
<dbReference type="GO" id="GO:0006508">
    <property type="term" value="P:proteolysis"/>
    <property type="evidence" value="ECO:0007669"/>
    <property type="project" value="UniProtKB-KW"/>
</dbReference>
<evidence type="ECO:0000256" key="8">
    <source>
        <dbReference type="ARBA" id="ARBA00023136"/>
    </source>
</evidence>
<evidence type="ECO:0000313" key="11">
    <source>
        <dbReference type="EMBL" id="PIT88547.1"/>
    </source>
</evidence>
<dbReference type="AlphaFoldDB" id="A0A2M6W713"/>
<evidence type="ECO:0000256" key="9">
    <source>
        <dbReference type="RuleBase" id="RU004181"/>
    </source>
</evidence>
<feature type="transmembrane region" description="Helical" evidence="10">
    <location>
        <begin position="113"/>
        <end position="137"/>
    </location>
</feature>
<dbReference type="Pfam" id="PF01252">
    <property type="entry name" value="Peptidase_A8"/>
    <property type="match status" value="1"/>
</dbReference>
<dbReference type="EMBL" id="PFBV01000003">
    <property type="protein sequence ID" value="PIT88547.1"/>
    <property type="molecule type" value="Genomic_DNA"/>
</dbReference>
<evidence type="ECO:0000256" key="2">
    <source>
        <dbReference type="ARBA" id="ARBA00022475"/>
    </source>
</evidence>
<dbReference type="InterPro" id="IPR001872">
    <property type="entry name" value="Peptidase_A8"/>
</dbReference>
<dbReference type="Proteomes" id="UP000231426">
    <property type="component" value="Unassembled WGS sequence"/>
</dbReference>
<comment type="similarity">
    <text evidence="1 9">Belongs to the peptidase A8 family.</text>
</comment>
<keyword evidence="8 10" id="KW-0472">Membrane</keyword>
<evidence type="ECO:0000313" key="12">
    <source>
        <dbReference type="Proteomes" id="UP000231426"/>
    </source>
</evidence>
<evidence type="ECO:0000256" key="6">
    <source>
        <dbReference type="ARBA" id="ARBA00022801"/>
    </source>
</evidence>
<evidence type="ECO:0000256" key="1">
    <source>
        <dbReference type="ARBA" id="ARBA00006139"/>
    </source>
</evidence>
<evidence type="ECO:0000256" key="5">
    <source>
        <dbReference type="ARBA" id="ARBA00022750"/>
    </source>
</evidence>
<proteinExistence type="inferred from homology"/>
<sequence>MTSKIRWLLFLTGGFFLLADRLFKYAALHSWPSKNYLTDWFGWSPWKNSGAIFGLPISSQIIITCSIPLIILVIFLFIKQRHDLFSQIGLYFMFLGAVSNLFDRIFYHSTIDYFLIMTGIINLADILILTGAVLFCWNNFKKTNKQ</sequence>
<evidence type="ECO:0000256" key="4">
    <source>
        <dbReference type="ARBA" id="ARBA00022692"/>
    </source>
</evidence>
<feature type="transmembrane region" description="Helical" evidence="10">
    <location>
        <begin position="50"/>
        <end position="78"/>
    </location>
</feature>
<dbReference type="PANTHER" id="PTHR33695:SF1">
    <property type="entry name" value="LIPOPROTEIN SIGNAL PEPTIDASE"/>
    <property type="match status" value="1"/>
</dbReference>
<keyword evidence="6" id="KW-0378">Hydrolase</keyword>
<accession>A0A2M6W713</accession>
<keyword evidence="5" id="KW-0064">Aspartyl protease</keyword>
<evidence type="ECO:0000256" key="10">
    <source>
        <dbReference type="SAM" id="Phobius"/>
    </source>
</evidence>
<evidence type="ECO:0000256" key="7">
    <source>
        <dbReference type="ARBA" id="ARBA00022989"/>
    </source>
</evidence>
<gene>
    <name evidence="11" type="ORF">COU29_02085</name>
</gene>
<dbReference type="GO" id="GO:0004190">
    <property type="term" value="F:aspartic-type endopeptidase activity"/>
    <property type="evidence" value="ECO:0007669"/>
    <property type="project" value="UniProtKB-KW"/>
</dbReference>
<keyword evidence="3" id="KW-0645">Protease</keyword>
<dbReference type="GO" id="GO:0016020">
    <property type="term" value="C:membrane"/>
    <property type="evidence" value="ECO:0007669"/>
    <property type="project" value="InterPro"/>
</dbReference>